<dbReference type="InterPro" id="IPR000542">
    <property type="entry name" value="Carn_acyl_trans"/>
</dbReference>
<dbReference type="Gene3D" id="1.10.275.20">
    <property type="entry name" value="Choline/Carnitine o-acyltransferase"/>
    <property type="match status" value="1"/>
</dbReference>
<keyword evidence="10" id="KW-1185">Reference proteome</keyword>
<sequence length="886" mass="100307">MSSLQRYCTFENETFLPNLPVPSLASTVQQTLAALKPIISGEEYEELLREASEFLDNKLIQLIQSHLVAIAENHMEHNNYLHVVNNHMTPAIYSVSKSDILPKNPYLILEDDPYSKTIHPPNQAERAANLVNSSLKFIVTLRNGTLRPDFTPKNKVPLTMSCYRNLFGTSRVPDFKGNSSDVTMRKYSDINESRHIIIIANNQFYKLEVITKYTQEEYQETKSKHKILFHDHELADIFERIIEEAELVDAVESINNAVGSITSQNLKGWKAARFELENSNSQQMKMIDDALFVLIFDSNSPQTDQEKTSVISHGTSVLSDMNVQIGTCTSRWYDKLQLVVAKNSVTGIVWESLTMDSTAILRFISDIYTDSVLKLAKNINGSEYTSFDTNVTYAPVGDYKPEPFLIPFTITKELQHIIHLSETHLADLINQHDYKTHTIKLQTSLAKKFGLSVDSILQICLQITNYSLYGRMVNTLEPITTRKFKDARTELIPVQNEAIATLCKLYITSADANEKFDLFRKCCELHCKQYRDAMIGKGFERHFMSIIQILNKPEAARRLNAINPHLQPIPDFAGNSISLPLLFSYCVETLSRPELLISNCGNPALRLFGIPPAIDRGFGIAYIIHNDKVKMTICSKHRQNDRFLDTFHRVVHDLKINMRSRSSSIGLFVSDSQQRKLEVQKLRIEHELSTTSLDTPTTKHPIQLALGAKTDSMIEVKQNGSGGANNVNGGDIKVDGGSSTTKRKNSSSSENDDEAEEDDYELMGGYGYFEYGNVDLRFAEELARSNVSSHINSQHHSQVSSVLSSRRQSLTNLPKMNDIKHKLSLNERIRDKLLHGEDNIHIQTPPCSWTTTPEETLVQEQQEVLNISPFIGKSSIGRRLDITNYH</sequence>
<evidence type="ECO:0000256" key="7">
    <source>
        <dbReference type="SAM" id="MobiDB-lite"/>
    </source>
</evidence>
<evidence type="ECO:0000256" key="3">
    <source>
        <dbReference type="ARBA" id="ARBA00022679"/>
    </source>
</evidence>
<comment type="similarity">
    <text evidence="1">Belongs to the carnitine/choline acetyltransferase family.</text>
</comment>
<feature type="region of interest" description="Disordered" evidence="7">
    <location>
        <begin position="716"/>
        <end position="758"/>
    </location>
</feature>
<evidence type="ECO:0000256" key="1">
    <source>
        <dbReference type="ARBA" id="ARBA00005232"/>
    </source>
</evidence>
<dbReference type="Proteomes" id="UP001202479">
    <property type="component" value="Unassembled WGS sequence"/>
</dbReference>
<keyword evidence="2" id="KW-0813">Transport</keyword>
<dbReference type="GeneID" id="73379223"/>
<dbReference type="InterPro" id="IPR042572">
    <property type="entry name" value="Carn_acyl_trans_N"/>
</dbReference>
<evidence type="ECO:0000313" key="10">
    <source>
        <dbReference type="Proteomes" id="UP001202479"/>
    </source>
</evidence>
<evidence type="ECO:0000256" key="2">
    <source>
        <dbReference type="ARBA" id="ARBA00022448"/>
    </source>
</evidence>
<accession>A0AAI9WYX1</accession>
<evidence type="ECO:0000313" key="9">
    <source>
        <dbReference type="EMBL" id="KAI3405588.2"/>
    </source>
</evidence>
<keyword evidence="3" id="KW-0808">Transferase</keyword>
<feature type="domain" description="Choline/carnitine acyltransferase" evidence="8">
    <location>
        <begin position="19"/>
        <end position="648"/>
    </location>
</feature>
<evidence type="ECO:0000256" key="6">
    <source>
        <dbReference type="ARBA" id="ARBA00023315"/>
    </source>
</evidence>
<dbReference type="GO" id="GO:0006631">
    <property type="term" value="P:fatty acid metabolic process"/>
    <property type="evidence" value="ECO:0007669"/>
    <property type="project" value="UniProtKB-KW"/>
</dbReference>
<reference evidence="9" key="1">
    <citation type="journal article" date="2022" name="DNA Res.">
        <title>Genome analysis of five recently described species of the CUG-Ser clade uncovers Candida theae as a new hybrid lineage with pathogenic potential in the Candida parapsilosis species complex.</title>
        <authorList>
            <person name="Mixao V."/>
            <person name="Del Olmo V."/>
            <person name="Hegedusova E."/>
            <person name="Saus E."/>
            <person name="Pryszcz L."/>
            <person name="Cillingova A."/>
            <person name="Nosek J."/>
            <person name="Gabaldon T."/>
        </authorList>
    </citation>
    <scope>NUCLEOTIDE SEQUENCE</scope>
    <source>
        <strain evidence="9">CBS 10844</strain>
    </source>
</reference>
<dbReference type="AlphaFoldDB" id="A0AAI9WYX1"/>
<dbReference type="GO" id="GO:0005829">
    <property type="term" value="C:cytosol"/>
    <property type="evidence" value="ECO:0007669"/>
    <property type="project" value="TreeGrafter"/>
</dbReference>
<dbReference type="Gene3D" id="3.30.559.10">
    <property type="entry name" value="Chloramphenicol acetyltransferase-like domain"/>
    <property type="match status" value="1"/>
</dbReference>
<dbReference type="InterPro" id="IPR023213">
    <property type="entry name" value="CAT-like_dom_sf"/>
</dbReference>
<dbReference type="PANTHER" id="PTHR22589">
    <property type="entry name" value="CARNITINE O-ACYLTRANSFERASE"/>
    <property type="match status" value="1"/>
</dbReference>
<dbReference type="RefSeq" id="XP_049181333.1">
    <property type="nucleotide sequence ID" value="XM_049322747.1"/>
</dbReference>
<protein>
    <recommendedName>
        <fullName evidence="8">Choline/carnitine acyltransferase domain-containing protein</fullName>
    </recommendedName>
</protein>
<organism evidence="9 10">
    <name type="scientific">Candida oxycetoniae</name>
    <dbReference type="NCBI Taxonomy" id="497107"/>
    <lineage>
        <taxon>Eukaryota</taxon>
        <taxon>Fungi</taxon>
        <taxon>Dikarya</taxon>
        <taxon>Ascomycota</taxon>
        <taxon>Saccharomycotina</taxon>
        <taxon>Pichiomycetes</taxon>
        <taxon>Debaryomycetaceae</taxon>
        <taxon>Candida/Lodderomyces clade</taxon>
        <taxon>Candida</taxon>
    </lineage>
</organism>
<evidence type="ECO:0000256" key="4">
    <source>
        <dbReference type="ARBA" id="ARBA00022832"/>
    </source>
</evidence>
<name>A0AAI9WYX1_9ASCO</name>
<gene>
    <name evidence="9" type="ORF">KGF56_001606</name>
</gene>
<dbReference type="PANTHER" id="PTHR22589:SF48">
    <property type="entry name" value="CARNITINE O-ACETYLTRANSFERASE YAT2"/>
    <property type="match status" value="1"/>
</dbReference>
<keyword evidence="6" id="KW-0012">Acyltransferase</keyword>
<evidence type="ECO:0000259" key="8">
    <source>
        <dbReference type="Pfam" id="PF00755"/>
    </source>
</evidence>
<dbReference type="Gene3D" id="3.30.559.70">
    <property type="entry name" value="Choline/Carnitine o-acyltransferase, domain 2"/>
    <property type="match status" value="1"/>
</dbReference>
<comment type="caution">
    <text evidence="9">The sequence shown here is derived from an EMBL/GenBank/DDBJ whole genome shotgun (WGS) entry which is preliminary data.</text>
</comment>
<dbReference type="InterPro" id="IPR039551">
    <property type="entry name" value="Cho/carn_acyl_trans"/>
</dbReference>
<proteinExistence type="inferred from homology"/>
<keyword evidence="5" id="KW-0443">Lipid metabolism</keyword>
<dbReference type="InterPro" id="IPR042231">
    <property type="entry name" value="Cho/carn_acyl_trans_2"/>
</dbReference>
<dbReference type="EMBL" id="JAHUZD010000028">
    <property type="protein sequence ID" value="KAI3405588.2"/>
    <property type="molecule type" value="Genomic_DNA"/>
</dbReference>
<dbReference type="GO" id="GO:0009437">
    <property type="term" value="P:carnitine metabolic process"/>
    <property type="evidence" value="ECO:0007669"/>
    <property type="project" value="TreeGrafter"/>
</dbReference>
<keyword evidence="4" id="KW-0276">Fatty acid metabolism</keyword>
<evidence type="ECO:0000256" key="5">
    <source>
        <dbReference type="ARBA" id="ARBA00023098"/>
    </source>
</evidence>
<dbReference type="SUPFAM" id="SSF52777">
    <property type="entry name" value="CoA-dependent acyltransferases"/>
    <property type="match status" value="2"/>
</dbReference>
<dbReference type="Pfam" id="PF00755">
    <property type="entry name" value="Carn_acyltransf"/>
    <property type="match status" value="1"/>
</dbReference>
<dbReference type="GO" id="GO:0004092">
    <property type="term" value="F:carnitine O-acetyltransferase activity"/>
    <property type="evidence" value="ECO:0007669"/>
    <property type="project" value="TreeGrafter"/>
</dbReference>